<evidence type="ECO:0000313" key="3">
    <source>
        <dbReference type="Proteomes" id="UP001321473"/>
    </source>
</evidence>
<feature type="compositionally biased region" description="Polar residues" evidence="1">
    <location>
        <begin position="35"/>
        <end position="51"/>
    </location>
</feature>
<evidence type="ECO:0000313" key="2">
    <source>
        <dbReference type="EMBL" id="KAK8787613.1"/>
    </source>
</evidence>
<feature type="region of interest" description="Disordered" evidence="1">
    <location>
        <begin position="1"/>
        <end position="96"/>
    </location>
</feature>
<proteinExistence type="predicted"/>
<gene>
    <name evidence="2" type="ORF">V5799_022612</name>
</gene>
<dbReference type="EMBL" id="JARKHS020001651">
    <property type="protein sequence ID" value="KAK8787613.1"/>
    <property type="molecule type" value="Genomic_DNA"/>
</dbReference>
<organism evidence="2 3">
    <name type="scientific">Amblyomma americanum</name>
    <name type="common">Lone star tick</name>
    <dbReference type="NCBI Taxonomy" id="6943"/>
    <lineage>
        <taxon>Eukaryota</taxon>
        <taxon>Metazoa</taxon>
        <taxon>Ecdysozoa</taxon>
        <taxon>Arthropoda</taxon>
        <taxon>Chelicerata</taxon>
        <taxon>Arachnida</taxon>
        <taxon>Acari</taxon>
        <taxon>Parasitiformes</taxon>
        <taxon>Ixodida</taxon>
        <taxon>Ixodoidea</taxon>
        <taxon>Ixodidae</taxon>
        <taxon>Amblyomminae</taxon>
        <taxon>Amblyomma</taxon>
    </lineage>
</organism>
<protein>
    <submittedName>
        <fullName evidence="2">Uncharacterized protein</fullName>
    </submittedName>
</protein>
<keyword evidence="3" id="KW-1185">Reference proteome</keyword>
<sequence>MTDAQEEAVVNEQRDVDDPGLHRDRVMDVDCPVSPRTSTPKPEEQLNITWASSSGSSVISPALPGNSKDASKCSNGSESGASPMSQSTEPILSRLSAPRWRRRLEFDDFCVSMQSLPSGDAEDSVSAMEYS</sequence>
<dbReference type="AlphaFoldDB" id="A0AAQ4FLE8"/>
<comment type="caution">
    <text evidence="2">The sequence shown here is derived from an EMBL/GenBank/DDBJ whole genome shotgun (WGS) entry which is preliminary data.</text>
</comment>
<reference evidence="2 3" key="1">
    <citation type="journal article" date="2023" name="Arcadia Sci">
        <title>De novo assembly of a long-read Amblyomma americanum tick genome.</title>
        <authorList>
            <person name="Chou S."/>
            <person name="Poskanzer K.E."/>
            <person name="Rollins M."/>
            <person name="Thuy-Boun P.S."/>
        </authorList>
    </citation>
    <scope>NUCLEOTIDE SEQUENCE [LARGE SCALE GENOMIC DNA]</scope>
    <source>
        <strain evidence="2">F_SG_1</strain>
        <tissue evidence="2">Salivary glands</tissue>
    </source>
</reference>
<feature type="compositionally biased region" description="Basic and acidic residues" evidence="1">
    <location>
        <begin position="12"/>
        <end position="28"/>
    </location>
</feature>
<evidence type="ECO:0000256" key="1">
    <source>
        <dbReference type="SAM" id="MobiDB-lite"/>
    </source>
</evidence>
<accession>A0AAQ4FLE8</accession>
<feature type="compositionally biased region" description="Polar residues" evidence="1">
    <location>
        <begin position="72"/>
        <end position="90"/>
    </location>
</feature>
<dbReference type="Proteomes" id="UP001321473">
    <property type="component" value="Unassembled WGS sequence"/>
</dbReference>
<name>A0AAQ4FLE8_AMBAM</name>